<accession>A0A016WKD6</accession>
<name>A0A016WKD6_9BILA</name>
<dbReference type="AlphaFoldDB" id="A0A016WKD6"/>
<proteinExistence type="predicted"/>
<organism evidence="1 2">
    <name type="scientific">Ancylostoma ceylanicum</name>
    <dbReference type="NCBI Taxonomy" id="53326"/>
    <lineage>
        <taxon>Eukaryota</taxon>
        <taxon>Metazoa</taxon>
        <taxon>Ecdysozoa</taxon>
        <taxon>Nematoda</taxon>
        <taxon>Chromadorea</taxon>
        <taxon>Rhabditida</taxon>
        <taxon>Rhabditina</taxon>
        <taxon>Rhabditomorpha</taxon>
        <taxon>Strongyloidea</taxon>
        <taxon>Ancylostomatidae</taxon>
        <taxon>Ancylostomatinae</taxon>
        <taxon>Ancylostoma</taxon>
    </lineage>
</organism>
<gene>
    <name evidence="1" type="primary">Acey_s0642.g1039</name>
    <name evidence="1" type="ORF">Y032_0642g1039</name>
</gene>
<dbReference type="EMBL" id="JARK01000242">
    <property type="protein sequence ID" value="EYC39752.1"/>
    <property type="molecule type" value="Genomic_DNA"/>
</dbReference>
<protein>
    <submittedName>
        <fullName evidence="1">Uncharacterized protein</fullName>
    </submittedName>
</protein>
<reference evidence="2" key="1">
    <citation type="journal article" date="2015" name="Nat. Genet.">
        <title>The genome and transcriptome of the zoonotic hookworm Ancylostoma ceylanicum identify infection-specific gene families.</title>
        <authorList>
            <person name="Schwarz E.M."/>
            <person name="Hu Y."/>
            <person name="Antoshechkin I."/>
            <person name="Miller M.M."/>
            <person name="Sternberg P.W."/>
            <person name="Aroian R.V."/>
        </authorList>
    </citation>
    <scope>NUCLEOTIDE SEQUENCE</scope>
    <source>
        <strain evidence="2">HY135</strain>
    </source>
</reference>
<evidence type="ECO:0000313" key="1">
    <source>
        <dbReference type="EMBL" id="EYC39752.1"/>
    </source>
</evidence>
<sequence>MVGFFYRTIGRLQKKGNQYRHVTKFNEPRLVAKKLTTILEIRLFLVNLFLMGEESDFTLVPHTTGTYAQ</sequence>
<evidence type="ECO:0000313" key="2">
    <source>
        <dbReference type="Proteomes" id="UP000024635"/>
    </source>
</evidence>
<comment type="caution">
    <text evidence="1">The sequence shown here is derived from an EMBL/GenBank/DDBJ whole genome shotgun (WGS) entry which is preliminary data.</text>
</comment>
<keyword evidence="2" id="KW-1185">Reference proteome</keyword>
<dbReference type="Proteomes" id="UP000024635">
    <property type="component" value="Unassembled WGS sequence"/>
</dbReference>